<dbReference type="CDD" id="cd07960">
    <property type="entry name" value="Anticodon_Ia_Ile_BEm"/>
    <property type="match status" value="1"/>
</dbReference>
<name>A0A9D9GVZ3_9FIRM</name>
<keyword evidence="10" id="KW-0479">Metal-binding</keyword>
<accession>A0A9D9GVZ3</accession>
<dbReference type="InterPro" id="IPR001412">
    <property type="entry name" value="aa-tRNA-synth_I_CS"/>
</dbReference>
<evidence type="ECO:0000259" key="11">
    <source>
        <dbReference type="Pfam" id="PF00133"/>
    </source>
</evidence>
<dbReference type="Pfam" id="PF00133">
    <property type="entry name" value="tRNA-synt_1"/>
    <property type="match status" value="1"/>
</dbReference>
<dbReference type="InterPro" id="IPR002301">
    <property type="entry name" value="Ile-tRNA-ligase"/>
</dbReference>
<feature type="binding site" evidence="10">
    <location>
        <position position="882"/>
    </location>
    <ligand>
        <name>Zn(2+)</name>
        <dbReference type="ChEBI" id="CHEBI:29105"/>
    </ligand>
</feature>
<evidence type="ECO:0000313" key="14">
    <source>
        <dbReference type="Proteomes" id="UP000823634"/>
    </source>
</evidence>
<sequence>MEKEEKQKGMKDTLLMPNTPFPMRAGLAEKEPIIAARWGDIRLYEKMNASREGCEEFLLHDGPPYANGDIHCGHALNRCLKDFVIRYKNMAGYKTPFVFGWDTHGLPIEVQVTKSGVDRKKMKPSEFRLKCEEYALRQVAHQKEQIRRLGCLGDYDSPYLTLNRDYEASQVEVFAKMALQGLIFKGVKPVYWSPSSETALAEAEIEYKDVPCKTLYVRFKVKDGKGKLPEDAYVLIWTTTPWTIPANLAITLNPRFEYGLFDTDKGKLLFLLSAASRLQEELGLSKAELLASFKGQELEGVVCAHPLYGRDSPLLLASFVTEDTGTGCVHTAPDHGLDDFNVCSRYGIKPFCPVDEKGYMHLGEGDPLDGLFYEEANEKVIELLLSEKAILREIDIEHSYPHDWRTKKPVIFRATPQWFCSIEPIRERLLQQIKKIKWLPAWGEAKMHNMIADRADWCISRQRAWGVPLPIIYAEDGTPIIEEAVFEHIAKLFREHGSNCWFDLSAKELLPEGYSNPHSPNGEFTKETDIMDVWFDSGSSWNGVVRARGFHYPADLYLEGNDQYRGWFNSSLILSLACTGEASFKTCLTHGFVMDENWQKMSKSKGNGIDPSKIASTYGADILRLWAASVDFCADARIGERIIATAVDNYRKIRNTFKFMLGVLSTYQKTQNPQYSLLDRFILAKLNQVVEKASASYGRYDFAGVVNTIIPFLSGDLSSLYLDCNKDVFYCDSENSIRRQSALSVVYECARSLCLLLNPILPFTMEEVYSYLPFATKESVQLEDMPKAKEVDEGLLGAYFSFLRARDLALKSIEVLRAEGKIGSSADASLRLSLSDEKLLSALSALPVDDLANMFNVSSVTLAKGEDKAEAKFDSRSVCPRCRKHHDGPEGGLCPRCQKALGEGK</sequence>
<dbReference type="GO" id="GO:0008270">
    <property type="term" value="F:zinc ion binding"/>
    <property type="evidence" value="ECO:0007669"/>
    <property type="project" value="UniProtKB-UniRule"/>
</dbReference>
<dbReference type="FunFam" id="3.40.50.620:FF:000152">
    <property type="entry name" value="Isoleucine--tRNA ligase"/>
    <property type="match status" value="1"/>
</dbReference>
<evidence type="ECO:0000256" key="2">
    <source>
        <dbReference type="ARBA" id="ARBA00022490"/>
    </source>
</evidence>
<dbReference type="SUPFAM" id="SSF52374">
    <property type="entry name" value="Nucleotidylyl transferase"/>
    <property type="match status" value="1"/>
</dbReference>
<comment type="caution">
    <text evidence="13">The sequence shown here is derived from an EMBL/GenBank/DDBJ whole genome shotgun (WGS) entry which is preliminary data.</text>
</comment>
<dbReference type="FunFam" id="1.10.10.830:FF:000001">
    <property type="entry name" value="Isoleucine--tRNA ligase"/>
    <property type="match status" value="1"/>
</dbReference>
<evidence type="ECO:0000256" key="3">
    <source>
        <dbReference type="ARBA" id="ARBA00022598"/>
    </source>
</evidence>
<dbReference type="InterPro" id="IPR009080">
    <property type="entry name" value="tRNAsynth_Ia_anticodon-bd"/>
</dbReference>
<keyword evidence="6 10" id="KW-0648">Protein biosynthesis</keyword>
<dbReference type="GO" id="GO:0005829">
    <property type="term" value="C:cytosol"/>
    <property type="evidence" value="ECO:0007669"/>
    <property type="project" value="TreeGrafter"/>
</dbReference>
<dbReference type="Pfam" id="PF08264">
    <property type="entry name" value="Anticodon_1"/>
    <property type="match status" value="1"/>
</dbReference>
<keyword evidence="7 10" id="KW-0030">Aminoacyl-tRNA synthetase</keyword>
<keyword evidence="5 10" id="KW-0067">ATP-binding</keyword>
<keyword evidence="10" id="KW-0862">Zinc</keyword>
<dbReference type="InterPro" id="IPR050081">
    <property type="entry name" value="Ile-tRNA_ligase"/>
</dbReference>
<dbReference type="GO" id="GO:0002161">
    <property type="term" value="F:aminoacyl-tRNA deacylase activity"/>
    <property type="evidence" value="ECO:0007669"/>
    <property type="project" value="InterPro"/>
</dbReference>
<organism evidence="13 14">
    <name type="scientific">Candidatus Alloenteromonas pullistercoris</name>
    <dbReference type="NCBI Taxonomy" id="2840785"/>
    <lineage>
        <taxon>Bacteria</taxon>
        <taxon>Bacillati</taxon>
        <taxon>Bacillota</taxon>
        <taxon>Bacillota incertae sedis</taxon>
        <taxon>Candidatus Alloenteromonas</taxon>
    </lineage>
</organism>
<feature type="domain" description="Methionyl/Valyl/Leucyl/Isoleucyl-tRNA synthetase anticodon-binding" evidence="12">
    <location>
        <begin position="679"/>
        <end position="829"/>
    </location>
</feature>
<dbReference type="CDD" id="cd00818">
    <property type="entry name" value="IleRS_core"/>
    <property type="match status" value="1"/>
</dbReference>
<evidence type="ECO:0000256" key="7">
    <source>
        <dbReference type="ARBA" id="ARBA00023146"/>
    </source>
</evidence>
<evidence type="ECO:0000256" key="5">
    <source>
        <dbReference type="ARBA" id="ARBA00022840"/>
    </source>
</evidence>
<dbReference type="EC" id="6.1.1.5" evidence="10"/>
<dbReference type="InterPro" id="IPR009008">
    <property type="entry name" value="Val/Leu/Ile-tRNA-synth_edit"/>
</dbReference>
<feature type="domain" description="Aminoacyl-tRNA synthetase class Ia" evidence="11">
    <location>
        <begin position="36"/>
        <end position="637"/>
    </location>
</feature>
<comment type="function">
    <text evidence="8 10">Catalyzes the attachment of isoleucine to tRNA(Ile). As IleRS can inadvertently accommodate and process structurally similar amino acids such as valine, to avoid such errors it has two additional distinct tRNA(Ile)-dependent editing activities. One activity is designated as 'pretransfer' editing and involves the hydrolysis of activated Val-AMP. The other activity is designated 'posttransfer' editing and involves deacylation of mischarged Val-tRNA(Ile).</text>
</comment>
<dbReference type="PROSITE" id="PS00178">
    <property type="entry name" value="AA_TRNA_LIGASE_I"/>
    <property type="match status" value="1"/>
</dbReference>
<evidence type="ECO:0000313" key="13">
    <source>
        <dbReference type="EMBL" id="MBO8426442.1"/>
    </source>
</evidence>
<comment type="subunit">
    <text evidence="10">Monomer.</text>
</comment>
<feature type="binding site" evidence="10">
    <location>
        <position position="603"/>
    </location>
    <ligand>
        <name>ATP</name>
        <dbReference type="ChEBI" id="CHEBI:30616"/>
    </ligand>
</feature>
<dbReference type="PANTHER" id="PTHR42765">
    <property type="entry name" value="SOLEUCYL-TRNA SYNTHETASE"/>
    <property type="match status" value="1"/>
</dbReference>
<keyword evidence="4 10" id="KW-0547">Nucleotide-binding</keyword>
<reference evidence="13" key="2">
    <citation type="journal article" date="2021" name="PeerJ">
        <title>Extensive microbial diversity within the chicken gut microbiome revealed by metagenomics and culture.</title>
        <authorList>
            <person name="Gilroy R."/>
            <person name="Ravi A."/>
            <person name="Getino M."/>
            <person name="Pursley I."/>
            <person name="Horton D.L."/>
            <person name="Alikhan N.F."/>
            <person name="Baker D."/>
            <person name="Gharbi K."/>
            <person name="Hall N."/>
            <person name="Watson M."/>
            <person name="Adriaenssens E.M."/>
            <person name="Foster-Nyarko E."/>
            <person name="Jarju S."/>
            <person name="Secka A."/>
            <person name="Antonio M."/>
            <person name="Oren A."/>
            <person name="Chaudhuri R.R."/>
            <person name="La Ragione R."/>
            <person name="Hildebrand F."/>
            <person name="Pallen M.J."/>
        </authorList>
    </citation>
    <scope>NUCLEOTIDE SEQUENCE</scope>
    <source>
        <strain evidence="13">17113</strain>
    </source>
</reference>
<feature type="binding site" evidence="10">
    <location>
        <position position="894"/>
    </location>
    <ligand>
        <name>Zn(2+)</name>
        <dbReference type="ChEBI" id="CHEBI:29105"/>
    </ligand>
</feature>
<dbReference type="Proteomes" id="UP000823634">
    <property type="component" value="Unassembled WGS sequence"/>
</dbReference>
<dbReference type="GO" id="GO:0000049">
    <property type="term" value="F:tRNA binding"/>
    <property type="evidence" value="ECO:0007669"/>
    <property type="project" value="InterPro"/>
</dbReference>
<comment type="subcellular location">
    <subcellularLocation>
        <location evidence="10">Cytoplasm</location>
    </subcellularLocation>
</comment>
<comment type="catalytic activity">
    <reaction evidence="9 10">
        <text>tRNA(Ile) + L-isoleucine + ATP = L-isoleucyl-tRNA(Ile) + AMP + diphosphate</text>
        <dbReference type="Rhea" id="RHEA:11060"/>
        <dbReference type="Rhea" id="RHEA-COMP:9666"/>
        <dbReference type="Rhea" id="RHEA-COMP:9695"/>
        <dbReference type="ChEBI" id="CHEBI:30616"/>
        <dbReference type="ChEBI" id="CHEBI:33019"/>
        <dbReference type="ChEBI" id="CHEBI:58045"/>
        <dbReference type="ChEBI" id="CHEBI:78442"/>
        <dbReference type="ChEBI" id="CHEBI:78528"/>
        <dbReference type="ChEBI" id="CHEBI:456215"/>
        <dbReference type="EC" id="6.1.1.5"/>
    </reaction>
</comment>
<dbReference type="GO" id="GO:0006428">
    <property type="term" value="P:isoleucyl-tRNA aminoacylation"/>
    <property type="evidence" value="ECO:0007669"/>
    <property type="project" value="UniProtKB-UniRule"/>
</dbReference>
<dbReference type="NCBIfam" id="TIGR00392">
    <property type="entry name" value="ileS"/>
    <property type="match status" value="1"/>
</dbReference>
<dbReference type="InterPro" id="IPR013155">
    <property type="entry name" value="M/V/L/I-tRNA-synth_anticd-bd"/>
</dbReference>
<comment type="similarity">
    <text evidence="1 10">Belongs to the class-I aminoacyl-tRNA synthetase family. IleS type 1 subfamily.</text>
</comment>
<reference evidence="13" key="1">
    <citation type="submission" date="2020-10" db="EMBL/GenBank/DDBJ databases">
        <authorList>
            <person name="Gilroy R."/>
        </authorList>
    </citation>
    <scope>NUCLEOTIDE SEQUENCE</scope>
    <source>
        <strain evidence="13">17113</strain>
    </source>
</reference>
<keyword evidence="2 10" id="KW-0963">Cytoplasm</keyword>
<evidence type="ECO:0000256" key="10">
    <source>
        <dbReference type="HAMAP-Rule" id="MF_02002"/>
    </source>
</evidence>
<dbReference type="InterPro" id="IPR023585">
    <property type="entry name" value="Ile-tRNA-ligase_type1"/>
</dbReference>
<dbReference type="InterPro" id="IPR033708">
    <property type="entry name" value="Anticodon_Ile_BEm"/>
</dbReference>
<dbReference type="EMBL" id="JADINA010000025">
    <property type="protein sequence ID" value="MBO8426442.1"/>
    <property type="molecule type" value="Genomic_DNA"/>
</dbReference>
<evidence type="ECO:0000259" key="12">
    <source>
        <dbReference type="Pfam" id="PF08264"/>
    </source>
</evidence>
<comment type="domain">
    <text evidence="10">IleRS has two distinct active sites: one for aminoacylation and one for editing. The misactivated valine is translocated from the active site to the editing site, which sterically excludes the correctly activated isoleucine. The single editing site contains two valyl binding pockets, one specific for each substrate (Val-AMP or Val-tRNA(Ile)).</text>
</comment>
<dbReference type="InterPro" id="IPR002300">
    <property type="entry name" value="aa-tRNA-synth_Ia"/>
</dbReference>
<dbReference type="SUPFAM" id="SSF50677">
    <property type="entry name" value="ValRS/IleRS/LeuRS editing domain"/>
    <property type="match status" value="1"/>
</dbReference>
<feature type="binding site" evidence="10">
    <location>
        <position position="559"/>
    </location>
    <ligand>
        <name>L-isoleucyl-5'-AMP</name>
        <dbReference type="ChEBI" id="CHEBI:178002"/>
    </ligand>
</feature>
<evidence type="ECO:0000256" key="9">
    <source>
        <dbReference type="ARBA" id="ARBA00048359"/>
    </source>
</evidence>
<dbReference type="PRINTS" id="PR00984">
    <property type="entry name" value="TRNASYNTHILE"/>
</dbReference>
<proteinExistence type="inferred from homology"/>
<gene>
    <name evidence="10 13" type="primary">ileS</name>
    <name evidence="13" type="ORF">IAC61_03880</name>
</gene>
<dbReference type="HAMAP" id="MF_02002">
    <property type="entry name" value="Ile_tRNA_synth_type1"/>
    <property type="match status" value="1"/>
</dbReference>
<dbReference type="Gene3D" id="1.10.10.830">
    <property type="entry name" value="Ile-tRNA synthetase CP2 domain-like"/>
    <property type="match status" value="1"/>
</dbReference>
<evidence type="ECO:0000256" key="8">
    <source>
        <dbReference type="ARBA" id="ARBA00025217"/>
    </source>
</evidence>
<dbReference type="Gene3D" id="3.90.740.10">
    <property type="entry name" value="Valyl/Leucyl/Isoleucyl-tRNA synthetase, editing domain"/>
    <property type="match status" value="1"/>
</dbReference>
<keyword evidence="3 10" id="KW-0436">Ligase</keyword>
<evidence type="ECO:0000256" key="1">
    <source>
        <dbReference type="ARBA" id="ARBA00006887"/>
    </source>
</evidence>
<dbReference type="InterPro" id="IPR014729">
    <property type="entry name" value="Rossmann-like_a/b/a_fold"/>
</dbReference>
<evidence type="ECO:0000256" key="4">
    <source>
        <dbReference type="ARBA" id="ARBA00022741"/>
    </source>
</evidence>
<protein>
    <recommendedName>
        <fullName evidence="10">Isoleucine--tRNA ligase</fullName>
        <ecNumber evidence="10">6.1.1.5</ecNumber>
    </recommendedName>
    <alternativeName>
        <fullName evidence="10">Isoleucyl-tRNA synthetase</fullName>
        <shortName evidence="10">IleRS</shortName>
    </alternativeName>
</protein>
<evidence type="ECO:0000256" key="6">
    <source>
        <dbReference type="ARBA" id="ARBA00022917"/>
    </source>
</evidence>
<dbReference type="Gene3D" id="1.10.730.20">
    <property type="match status" value="1"/>
</dbReference>
<feature type="short sequence motif" description="'KMSKS' region" evidence="10">
    <location>
        <begin position="600"/>
        <end position="604"/>
    </location>
</feature>
<dbReference type="SUPFAM" id="SSF47323">
    <property type="entry name" value="Anticodon-binding domain of a subclass of class I aminoacyl-tRNA synthetases"/>
    <property type="match status" value="1"/>
</dbReference>
<dbReference type="GO" id="GO:0004822">
    <property type="term" value="F:isoleucine-tRNA ligase activity"/>
    <property type="evidence" value="ECO:0007669"/>
    <property type="project" value="UniProtKB-UniRule"/>
</dbReference>
<comment type="cofactor">
    <cofactor evidence="10">
        <name>Zn(2+)</name>
        <dbReference type="ChEBI" id="CHEBI:29105"/>
    </cofactor>
    <text evidence="10">Binds 1 zinc ion per subunit.</text>
</comment>
<dbReference type="PANTHER" id="PTHR42765:SF1">
    <property type="entry name" value="ISOLEUCINE--TRNA LIGASE, MITOCHONDRIAL"/>
    <property type="match status" value="1"/>
</dbReference>
<feature type="short sequence motif" description="'HIGH' region" evidence="10">
    <location>
        <begin position="64"/>
        <end position="74"/>
    </location>
</feature>
<feature type="binding site" evidence="10">
    <location>
        <position position="879"/>
    </location>
    <ligand>
        <name>Zn(2+)</name>
        <dbReference type="ChEBI" id="CHEBI:29105"/>
    </ligand>
</feature>
<dbReference type="Gene3D" id="3.40.50.620">
    <property type="entry name" value="HUPs"/>
    <property type="match status" value="2"/>
</dbReference>
<dbReference type="AlphaFoldDB" id="A0A9D9GVZ3"/>
<feature type="binding site" evidence="10">
    <location>
        <position position="897"/>
    </location>
    <ligand>
        <name>Zn(2+)</name>
        <dbReference type="ChEBI" id="CHEBI:29105"/>
    </ligand>
</feature>
<dbReference type="GO" id="GO:0005524">
    <property type="term" value="F:ATP binding"/>
    <property type="evidence" value="ECO:0007669"/>
    <property type="project" value="UniProtKB-UniRule"/>
</dbReference>